<comment type="caution">
    <text evidence="3">The sequence shown here is derived from an EMBL/GenBank/DDBJ whole genome shotgun (WGS) entry which is preliminary data.</text>
</comment>
<feature type="transmembrane region" description="Helical" evidence="1">
    <location>
        <begin position="124"/>
        <end position="143"/>
    </location>
</feature>
<dbReference type="InterPro" id="IPR003675">
    <property type="entry name" value="Rce1/LyrA-like_dom"/>
</dbReference>
<keyword evidence="3" id="KW-0482">Metalloprotease</keyword>
<keyword evidence="1" id="KW-0812">Transmembrane</keyword>
<dbReference type="PANTHER" id="PTHR36435">
    <property type="entry name" value="SLR1288 PROTEIN"/>
    <property type="match status" value="1"/>
</dbReference>
<accession>A0A6L6QAS6</accession>
<dbReference type="OrthoDB" id="5322702at2"/>
<keyword evidence="3" id="KW-0645">Protease</keyword>
<evidence type="ECO:0000259" key="2">
    <source>
        <dbReference type="Pfam" id="PF02517"/>
    </source>
</evidence>
<feature type="transmembrane region" description="Helical" evidence="1">
    <location>
        <begin position="41"/>
        <end position="74"/>
    </location>
</feature>
<feature type="transmembrane region" description="Helical" evidence="1">
    <location>
        <begin position="187"/>
        <end position="206"/>
    </location>
</feature>
<sequence>MQAISALACLPFGFLGLSIATAGLAAAPHIQRPPSLRHLWLVLLGLAVSAGLAAGVVHPSAGASIAALLAFAWLATSHGNAVVRACFTVLALLLAFGLALHAVPGFDNPLLLKDVRLSPDSAPYTMYANFDKGVAGLVLLVFFCRRASTWRDFASAWRSQAPLSAALVCGVLGAGWAIGLVHPDFKLSPFLPMFAVVNLLFVCVAEEAFFRGVIQGQLARFGETMAATVSGLLFGAAHLGGGWQFAALASLAGLGYALLYSRTRRIEIPIATHFLLNLAHFIVFTYPRSA</sequence>
<protein>
    <submittedName>
        <fullName evidence="3">CPBP family intramembrane metalloprotease</fullName>
    </submittedName>
</protein>
<dbReference type="GO" id="GO:0004175">
    <property type="term" value="F:endopeptidase activity"/>
    <property type="evidence" value="ECO:0007669"/>
    <property type="project" value="UniProtKB-ARBA"/>
</dbReference>
<dbReference type="Proteomes" id="UP000472320">
    <property type="component" value="Unassembled WGS sequence"/>
</dbReference>
<keyword evidence="3" id="KW-0378">Hydrolase</keyword>
<feature type="domain" description="CAAX prenyl protease 2/Lysostaphin resistance protein A-like" evidence="2">
    <location>
        <begin position="191"/>
        <end position="278"/>
    </location>
</feature>
<dbReference type="EMBL" id="WNKX01000002">
    <property type="protein sequence ID" value="MTW09532.1"/>
    <property type="molecule type" value="Genomic_DNA"/>
</dbReference>
<dbReference type="Pfam" id="PF02517">
    <property type="entry name" value="Rce1-like"/>
    <property type="match status" value="1"/>
</dbReference>
<gene>
    <name evidence="3" type="ORF">GM658_02875</name>
</gene>
<organism evidence="3 4">
    <name type="scientific">Massilia eburnea</name>
    <dbReference type="NCBI Taxonomy" id="1776165"/>
    <lineage>
        <taxon>Bacteria</taxon>
        <taxon>Pseudomonadati</taxon>
        <taxon>Pseudomonadota</taxon>
        <taxon>Betaproteobacteria</taxon>
        <taxon>Burkholderiales</taxon>
        <taxon>Oxalobacteraceae</taxon>
        <taxon>Telluria group</taxon>
        <taxon>Massilia</taxon>
    </lineage>
</organism>
<feature type="transmembrane region" description="Helical" evidence="1">
    <location>
        <begin position="268"/>
        <end position="286"/>
    </location>
</feature>
<keyword evidence="1" id="KW-0472">Membrane</keyword>
<evidence type="ECO:0000256" key="1">
    <source>
        <dbReference type="SAM" id="Phobius"/>
    </source>
</evidence>
<feature type="transmembrane region" description="Helical" evidence="1">
    <location>
        <begin position="163"/>
        <end position="181"/>
    </location>
</feature>
<dbReference type="RefSeq" id="WP_155452518.1">
    <property type="nucleotide sequence ID" value="NZ_WNKX01000002.1"/>
</dbReference>
<keyword evidence="1" id="KW-1133">Transmembrane helix</keyword>
<keyword evidence="4" id="KW-1185">Reference proteome</keyword>
<feature type="transmembrane region" description="Helical" evidence="1">
    <location>
        <begin position="81"/>
        <end position="104"/>
    </location>
</feature>
<reference evidence="3 4" key="1">
    <citation type="submission" date="2019-11" db="EMBL/GenBank/DDBJ databases">
        <title>Type strains purchased from KCTC, JCM and DSMZ.</title>
        <authorList>
            <person name="Lu H."/>
        </authorList>
    </citation>
    <scope>NUCLEOTIDE SEQUENCE [LARGE SCALE GENOMIC DNA]</scope>
    <source>
        <strain evidence="3 4">JCM 31587</strain>
    </source>
</reference>
<evidence type="ECO:0000313" key="4">
    <source>
        <dbReference type="Proteomes" id="UP000472320"/>
    </source>
</evidence>
<dbReference type="GO" id="GO:0006508">
    <property type="term" value="P:proteolysis"/>
    <property type="evidence" value="ECO:0007669"/>
    <property type="project" value="UniProtKB-KW"/>
</dbReference>
<dbReference type="PANTHER" id="PTHR36435:SF1">
    <property type="entry name" value="CAAX AMINO TERMINAL PROTEASE FAMILY PROTEIN"/>
    <property type="match status" value="1"/>
</dbReference>
<dbReference type="InterPro" id="IPR052710">
    <property type="entry name" value="CAAX_protease"/>
</dbReference>
<evidence type="ECO:0000313" key="3">
    <source>
        <dbReference type="EMBL" id="MTW09532.1"/>
    </source>
</evidence>
<dbReference type="GO" id="GO:0008237">
    <property type="term" value="F:metallopeptidase activity"/>
    <property type="evidence" value="ECO:0007669"/>
    <property type="project" value="UniProtKB-KW"/>
</dbReference>
<dbReference type="AlphaFoldDB" id="A0A6L6QAS6"/>
<dbReference type="GO" id="GO:0080120">
    <property type="term" value="P:CAAX-box protein maturation"/>
    <property type="evidence" value="ECO:0007669"/>
    <property type="project" value="UniProtKB-ARBA"/>
</dbReference>
<name>A0A6L6QAS6_9BURK</name>
<proteinExistence type="predicted"/>